<dbReference type="SUPFAM" id="SSF50486">
    <property type="entry name" value="FMT C-terminal domain-like"/>
    <property type="match status" value="1"/>
</dbReference>
<dbReference type="AlphaFoldDB" id="A0A1M7YJ85"/>
<evidence type="ECO:0000313" key="6">
    <source>
        <dbReference type="EMBL" id="SHO52651.1"/>
    </source>
</evidence>
<dbReference type="EC" id="3.2.2.-" evidence="5"/>
<dbReference type="Gene3D" id="3.10.300.10">
    <property type="entry name" value="Methylpurine-DNA glycosylase (MPG)"/>
    <property type="match status" value="1"/>
</dbReference>
<sequence>MAINMKLPREFYRQDGVALAKALLGKVLVHNTEQGIVKGIIVETESYMGVIDAAAHSYKGKKDGRCNIQYNEGGYAYIYMIYGMYYCMNIVANAEGVPEVVLLRALEPAEGIPLMEKRRSNAKRKALLSGPGKLCQAMGIGKENYGIDLCGDQLYVEEPEEKADFEIEASRRINIDYAGEAKDYLWRFTIKDSPYVSVKVKKPC</sequence>
<comment type="similarity">
    <text evidence="1 5">Belongs to the DNA glycosylase MPG family.</text>
</comment>
<protein>
    <recommendedName>
        <fullName evidence="5">Putative 3-methyladenine DNA glycosylase</fullName>
        <ecNumber evidence="5">3.2.2.-</ecNumber>
    </recommendedName>
</protein>
<name>A0A1M7YJ85_9FIRM</name>
<keyword evidence="7" id="KW-1185">Reference proteome</keyword>
<dbReference type="RefSeq" id="WP_330393912.1">
    <property type="nucleotide sequence ID" value="NZ_FRFD01000011.1"/>
</dbReference>
<proteinExistence type="inferred from homology"/>
<keyword evidence="2 5" id="KW-0227">DNA damage</keyword>
<dbReference type="PANTHER" id="PTHR10429:SF0">
    <property type="entry name" value="DNA-3-METHYLADENINE GLYCOSYLASE"/>
    <property type="match status" value="1"/>
</dbReference>
<dbReference type="EMBL" id="FRFD01000011">
    <property type="protein sequence ID" value="SHO52651.1"/>
    <property type="molecule type" value="Genomic_DNA"/>
</dbReference>
<evidence type="ECO:0000256" key="2">
    <source>
        <dbReference type="ARBA" id="ARBA00022763"/>
    </source>
</evidence>
<dbReference type="NCBIfam" id="TIGR00567">
    <property type="entry name" value="3mg"/>
    <property type="match status" value="1"/>
</dbReference>
<dbReference type="Proteomes" id="UP000184612">
    <property type="component" value="Unassembled WGS sequence"/>
</dbReference>
<dbReference type="GO" id="GO:0006284">
    <property type="term" value="P:base-excision repair"/>
    <property type="evidence" value="ECO:0007669"/>
    <property type="project" value="InterPro"/>
</dbReference>
<dbReference type="InterPro" id="IPR011034">
    <property type="entry name" value="Formyl_transferase-like_C_sf"/>
</dbReference>
<keyword evidence="4 5" id="KW-0234">DNA repair</keyword>
<evidence type="ECO:0000256" key="4">
    <source>
        <dbReference type="ARBA" id="ARBA00023204"/>
    </source>
</evidence>
<dbReference type="GO" id="GO:0003677">
    <property type="term" value="F:DNA binding"/>
    <property type="evidence" value="ECO:0007669"/>
    <property type="project" value="InterPro"/>
</dbReference>
<dbReference type="GO" id="GO:0003905">
    <property type="term" value="F:alkylbase DNA N-glycosylase activity"/>
    <property type="evidence" value="ECO:0007669"/>
    <property type="project" value="InterPro"/>
</dbReference>
<evidence type="ECO:0000313" key="7">
    <source>
        <dbReference type="Proteomes" id="UP000184612"/>
    </source>
</evidence>
<dbReference type="InterPro" id="IPR036995">
    <property type="entry name" value="MPG_sf"/>
</dbReference>
<keyword evidence="3 5" id="KW-0378">Hydrolase</keyword>
<dbReference type="Pfam" id="PF02245">
    <property type="entry name" value="Pur_DNA_glyco"/>
    <property type="match status" value="1"/>
</dbReference>
<evidence type="ECO:0000256" key="1">
    <source>
        <dbReference type="ARBA" id="ARBA00009232"/>
    </source>
</evidence>
<dbReference type="HAMAP" id="MF_00527">
    <property type="entry name" value="3MGH"/>
    <property type="match status" value="1"/>
</dbReference>
<accession>A0A1M7YJ85</accession>
<evidence type="ECO:0000256" key="5">
    <source>
        <dbReference type="HAMAP-Rule" id="MF_00527"/>
    </source>
</evidence>
<reference evidence="6 7" key="1">
    <citation type="submission" date="2016-12" db="EMBL/GenBank/DDBJ databases">
        <authorList>
            <person name="Song W.-J."/>
            <person name="Kurnit D.M."/>
        </authorList>
    </citation>
    <scope>NUCLEOTIDE SEQUENCE [LARGE SCALE GENOMIC DNA]</scope>
    <source>
        <strain evidence="6 7">DSM 12503</strain>
    </source>
</reference>
<dbReference type="CDD" id="cd00540">
    <property type="entry name" value="AAG"/>
    <property type="match status" value="1"/>
</dbReference>
<organism evidence="6 7">
    <name type="scientific">Anaerocolumna xylanovorans DSM 12503</name>
    <dbReference type="NCBI Taxonomy" id="1121345"/>
    <lineage>
        <taxon>Bacteria</taxon>
        <taxon>Bacillati</taxon>
        <taxon>Bacillota</taxon>
        <taxon>Clostridia</taxon>
        <taxon>Lachnospirales</taxon>
        <taxon>Lachnospiraceae</taxon>
        <taxon>Anaerocolumna</taxon>
    </lineage>
</organism>
<dbReference type="STRING" id="1121345.SAMN02745217_03761"/>
<dbReference type="FunFam" id="3.10.300.10:FF:000001">
    <property type="entry name" value="Putative 3-methyladenine DNA glycosylase"/>
    <property type="match status" value="1"/>
</dbReference>
<dbReference type="PANTHER" id="PTHR10429">
    <property type="entry name" value="DNA-3-METHYLADENINE GLYCOSYLASE"/>
    <property type="match status" value="1"/>
</dbReference>
<dbReference type="InterPro" id="IPR003180">
    <property type="entry name" value="MPG"/>
</dbReference>
<gene>
    <name evidence="6" type="ORF">SAMN02745217_03761</name>
</gene>
<evidence type="ECO:0000256" key="3">
    <source>
        <dbReference type="ARBA" id="ARBA00022801"/>
    </source>
</evidence>